<dbReference type="SMART" id="SM00050">
    <property type="entry name" value="DISIN"/>
    <property type="match status" value="1"/>
</dbReference>
<dbReference type="InterPro" id="IPR034027">
    <property type="entry name" value="Reprolysin_adamalysin"/>
</dbReference>
<dbReference type="EMBL" id="BMAO01027583">
    <property type="protein sequence ID" value="GFR18209.1"/>
    <property type="molecule type" value="Genomic_DNA"/>
</dbReference>
<gene>
    <name evidence="6" type="primary">Adam19</name>
    <name evidence="6" type="ORF">TNCT_638041</name>
</gene>
<dbReference type="OrthoDB" id="6429132at2759"/>
<comment type="caution">
    <text evidence="3">Lacks conserved residue(s) required for the propagation of feature annotation.</text>
</comment>
<dbReference type="GO" id="GO:0004222">
    <property type="term" value="F:metalloendopeptidase activity"/>
    <property type="evidence" value="ECO:0007669"/>
    <property type="project" value="InterPro"/>
</dbReference>
<organism evidence="6 7">
    <name type="scientific">Trichonephila clavata</name>
    <name type="common">Joro spider</name>
    <name type="synonym">Nephila clavata</name>
    <dbReference type="NCBI Taxonomy" id="2740835"/>
    <lineage>
        <taxon>Eukaryota</taxon>
        <taxon>Metazoa</taxon>
        <taxon>Ecdysozoa</taxon>
        <taxon>Arthropoda</taxon>
        <taxon>Chelicerata</taxon>
        <taxon>Arachnida</taxon>
        <taxon>Araneae</taxon>
        <taxon>Araneomorphae</taxon>
        <taxon>Entelegynae</taxon>
        <taxon>Araneoidea</taxon>
        <taxon>Nephilidae</taxon>
        <taxon>Trichonephila</taxon>
    </lineage>
</organism>
<dbReference type="Pfam" id="PF00200">
    <property type="entry name" value="Disintegrin"/>
    <property type="match status" value="1"/>
</dbReference>
<evidence type="ECO:0000313" key="6">
    <source>
        <dbReference type="EMBL" id="GFR18209.1"/>
    </source>
</evidence>
<evidence type="ECO:0000256" key="1">
    <source>
        <dbReference type="ARBA" id="ARBA00023157"/>
    </source>
</evidence>
<dbReference type="InterPro" id="IPR001590">
    <property type="entry name" value="Peptidase_M12B"/>
</dbReference>
<evidence type="ECO:0000256" key="2">
    <source>
        <dbReference type="PROSITE-ProRule" id="PRU00068"/>
    </source>
</evidence>
<dbReference type="InterPro" id="IPR024079">
    <property type="entry name" value="MetalloPept_cat_dom_sf"/>
</dbReference>
<dbReference type="Gene3D" id="4.10.70.10">
    <property type="entry name" value="Disintegrin domain"/>
    <property type="match status" value="1"/>
</dbReference>
<dbReference type="CDD" id="cd04269">
    <property type="entry name" value="ZnMc_adamalysin_II_like"/>
    <property type="match status" value="1"/>
</dbReference>
<feature type="binding site" evidence="3">
    <location>
        <position position="298"/>
    </location>
    <ligand>
        <name>Zn(2+)</name>
        <dbReference type="ChEBI" id="CHEBI:29105"/>
        <note>catalytic</note>
    </ligand>
</feature>
<comment type="caution">
    <text evidence="6">The sequence shown here is derived from an EMBL/GenBank/DDBJ whole genome shotgun (WGS) entry which is preliminary data.</text>
</comment>
<dbReference type="PROSITE" id="PS00427">
    <property type="entry name" value="DISINTEGRIN_1"/>
    <property type="match status" value="1"/>
</dbReference>
<dbReference type="GO" id="GO:0006508">
    <property type="term" value="P:proteolysis"/>
    <property type="evidence" value="ECO:0007669"/>
    <property type="project" value="InterPro"/>
</dbReference>
<dbReference type="PROSITE" id="PS50215">
    <property type="entry name" value="ADAM_MEPRO"/>
    <property type="match status" value="1"/>
</dbReference>
<accession>A0A8X6H7M9</accession>
<evidence type="ECO:0000259" key="5">
    <source>
        <dbReference type="PROSITE" id="PS50215"/>
    </source>
</evidence>
<dbReference type="Pfam" id="PF01562">
    <property type="entry name" value="Pep_M12B_propep"/>
    <property type="match status" value="1"/>
</dbReference>
<dbReference type="PANTHER" id="PTHR11905:SF237">
    <property type="entry name" value="MIND-MELD, ISOFORM J"/>
    <property type="match status" value="1"/>
</dbReference>
<dbReference type="Pfam" id="PF01421">
    <property type="entry name" value="Reprolysin"/>
    <property type="match status" value="1"/>
</dbReference>
<dbReference type="Gene3D" id="3.40.390.10">
    <property type="entry name" value="Collagenase (Catalytic Domain)"/>
    <property type="match status" value="1"/>
</dbReference>
<evidence type="ECO:0000313" key="7">
    <source>
        <dbReference type="Proteomes" id="UP000887116"/>
    </source>
</evidence>
<dbReference type="SUPFAM" id="SSF55486">
    <property type="entry name" value="Metalloproteases ('zincins'), catalytic domain"/>
    <property type="match status" value="1"/>
</dbReference>
<dbReference type="InterPro" id="IPR018358">
    <property type="entry name" value="Disintegrin_CS"/>
</dbReference>
<evidence type="ECO:0000259" key="4">
    <source>
        <dbReference type="PROSITE" id="PS50214"/>
    </source>
</evidence>
<dbReference type="InterPro" id="IPR036436">
    <property type="entry name" value="Disintegrin_dom_sf"/>
</dbReference>
<dbReference type="FunFam" id="3.40.390.10:FF:000002">
    <property type="entry name" value="Disintegrin and metalloproteinase domain-containing protein 22"/>
    <property type="match status" value="1"/>
</dbReference>
<protein>
    <submittedName>
        <fullName evidence="6">Disintegrin and metalloproteinase domain-containing protein 19</fullName>
    </submittedName>
</protein>
<feature type="disulfide bond" evidence="2">
    <location>
        <begin position="410"/>
        <end position="430"/>
    </location>
</feature>
<evidence type="ECO:0000256" key="3">
    <source>
        <dbReference type="PROSITE-ProRule" id="PRU00276"/>
    </source>
</evidence>
<feature type="binding site" evidence="3">
    <location>
        <position position="292"/>
    </location>
    <ligand>
        <name>Zn(2+)</name>
        <dbReference type="ChEBI" id="CHEBI:29105"/>
        <note>catalytic</note>
    </ligand>
</feature>
<dbReference type="SUPFAM" id="SSF57552">
    <property type="entry name" value="Blood coagulation inhibitor (disintegrin)"/>
    <property type="match status" value="1"/>
</dbReference>
<keyword evidence="7" id="KW-1185">Reference proteome</keyword>
<keyword evidence="3" id="KW-0479">Metal-binding</keyword>
<name>A0A8X6H7M9_TRICU</name>
<dbReference type="AlphaFoldDB" id="A0A8X6H7M9"/>
<keyword evidence="1 2" id="KW-1015">Disulfide bond</keyword>
<dbReference type="InterPro" id="IPR001762">
    <property type="entry name" value="Disintegrin_dom"/>
</dbReference>
<reference evidence="6" key="1">
    <citation type="submission" date="2020-07" db="EMBL/GenBank/DDBJ databases">
        <title>Multicomponent nature underlies the extraordinary mechanical properties of spider dragline silk.</title>
        <authorList>
            <person name="Kono N."/>
            <person name="Nakamura H."/>
            <person name="Mori M."/>
            <person name="Yoshida Y."/>
            <person name="Ohtoshi R."/>
            <person name="Malay A.D."/>
            <person name="Moran D.A.P."/>
            <person name="Tomita M."/>
            <person name="Numata K."/>
            <person name="Arakawa K."/>
        </authorList>
    </citation>
    <scope>NUCLEOTIDE SEQUENCE</scope>
</reference>
<dbReference type="InterPro" id="IPR002870">
    <property type="entry name" value="Peptidase_M12B_N"/>
</dbReference>
<feature type="domain" description="Peptidase M12B" evidence="5">
    <location>
        <begin position="153"/>
        <end position="344"/>
    </location>
</feature>
<dbReference type="GO" id="GO:0046872">
    <property type="term" value="F:metal ion binding"/>
    <property type="evidence" value="ECO:0007669"/>
    <property type="project" value="UniProtKB-KW"/>
</dbReference>
<dbReference type="FunFam" id="4.10.70.10:FF:000001">
    <property type="entry name" value="Disintegrin and metalloproteinase domain-containing protein 22"/>
    <property type="match status" value="1"/>
</dbReference>
<keyword evidence="3" id="KW-0862">Zinc</keyword>
<proteinExistence type="predicted"/>
<feature type="binding site" evidence="3">
    <location>
        <position position="288"/>
    </location>
    <ligand>
        <name>Zn(2+)</name>
        <dbReference type="ChEBI" id="CHEBI:29105"/>
        <note>catalytic</note>
    </ligand>
</feature>
<dbReference type="Proteomes" id="UP000887116">
    <property type="component" value="Unassembled WGS sequence"/>
</dbReference>
<dbReference type="PROSITE" id="PS50214">
    <property type="entry name" value="DISINTEGRIN_2"/>
    <property type="match status" value="1"/>
</dbReference>
<dbReference type="PRINTS" id="PR00289">
    <property type="entry name" value="DISINTEGRIN"/>
</dbReference>
<sequence>MGIQCVSTLLSFPFCWPETARPASRGRKAEATVPRERKVHCEHPLQTGKHYYSTSLLVKAFNYKFKLDLELNTHLLAPNLIQKHFLPEGIQRLSTQEIEQCYYHGTIKEYPGGIAALRTCNGISGVIHVGNETFVIHPFYGGDLSRDVRQVYKYIELALVIDQAMFENRNSTKAEVVSDAIQILNCVDLYFKTVNTRVSVVYVETWAHGDQIDVIADVRQTLLNLLDYTSRKLYKVAKDATHLITGKHFRGSEVGMAVPDSICTAKAVGISEDTNIYEPQLVASTITHMLGHNLGMGHDHSDGTGGGPGNGESKIQPYHFSSCSLQDYIRALRVGHGICLFNKPNQLEDFRTCGNGDIEDGEQCDCGSIEECLRSDPCCDPITCKLRVEAECSAGPCCENCKLRPSGHLCRPALTECDIPEFCDGRSGQCPTDLYKKNASPCNNGEGYCYHGNCPTPDNQCEYLWGY</sequence>
<feature type="non-terminal residue" evidence="6">
    <location>
        <position position="1"/>
    </location>
</feature>
<feature type="domain" description="Disintegrin" evidence="4">
    <location>
        <begin position="350"/>
        <end position="438"/>
    </location>
</feature>
<dbReference type="PANTHER" id="PTHR11905">
    <property type="entry name" value="ADAM A DISINTEGRIN AND METALLOPROTEASE DOMAIN"/>
    <property type="match status" value="1"/>
</dbReference>